<name>A0ABV2K729_SPOPS</name>
<dbReference type="EC" id="3.2.2.20" evidence="1"/>
<keyword evidence="1" id="KW-0326">Glycosidase</keyword>
<comment type="caution">
    <text evidence="1">The sequence shown here is derived from an EMBL/GenBank/DDBJ whole genome shotgun (WGS) entry which is preliminary data.</text>
</comment>
<dbReference type="PANTHER" id="PTHR30037:SF4">
    <property type="entry name" value="DNA-3-METHYLADENINE GLYCOSYLASE I"/>
    <property type="match status" value="1"/>
</dbReference>
<dbReference type="InterPro" id="IPR005019">
    <property type="entry name" value="Adenine_glyco"/>
</dbReference>
<gene>
    <name evidence="1" type="ORF">ABIC55_001981</name>
</gene>
<dbReference type="Gene3D" id="1.10.340.30">
    <property type="entry name" value="Hypothetical protein, domain 2"/>
    <property type="match status" value="1"/>
</dbReference>
<proteinExistence type="predicted"/>
<protein>
    <submittedName>
        <fullName evidence="1">DNA-3-methyladenine glycosylase I</fullName>
        <ecNumber evidence="1">3.2.2.20</ecNumber>
    </submittedName>
</protein>
<dbReference type="PANTHER" id="PTHR30037">
    <property type="entry name" value="DNA-3-METHYLADENINE GLYCOSYLASE 1"/>
    <property type="match status" value="1"/>
</dbReference>
<dbReference type="EMBL" id="JBEPME010000002">
    <property type="protein sequence ID" value="MET3656894.1"/>
    <property type="molecule type" value="Genomic_DNA"/>
</dbReference>
<evidence type="ECO:0000313" key="2">
    <source>
        <dbReference type="Proteomes" id="UP001549104"/>
    </source>
</evidence>
<dbReference type="InterPro" id="IPR052891">
    <property type="entry name" value="DNA-3mA_glycosylase"/>
</dbReference>
<evidence type="ECO:0000313" key="1">
    <source>
        <dbReference type="EMBL" id="MET3656894.1"/>
    </source>
</evidence>
<organism evidence="1 2">
    <name type="scientific">Sporosarcina psychrophila</name>
    <name type="common">Bacillus psychrophilus</name>
    <dbReference type="NCBI Taxonomy" id="1476"/>
    <lineage>
        <taxon>Bacteria</taxon>
        <taxon>Bacillati</taxon>
        <taxon>Bacillota</taxon>
        <taxon>Bacilli</taxon>
        <taxon>Bacillales</taxon>
        <taxon>Caryophanaceae</taxon>
        <taxon>Sporosarcina</taxon>
    </lineage>
</organism>
<keyword evidence="1" id="KW-0378">Hydrolase</keyword>
<dbReference type="InterPro" id="IPR011257">
    <property type="entry name" value="DNA_glycosylase"/>
</dbReference>
<keyword evidence="2" id="KW-1185">Reference proteome</keyword>
<accession>A0ABV2K729</accession>
<reference evidence="1 2" key="1">
    <citation type="submission" date="2024-06" db="EMBL/GenBank/DDBJ databases">
        <title>Sorghum-associated microbial communities from plants grown in Nebraska, USA.</title>
        <authorList>
            <person name="Schachtman D."/>
        </authorList>
    </citation>
    <scope>NUCLEOTIDE SEQUENCE [LARGE SCALE GENOMIC DNA]</scope>
    <source>
        <strain evidence="1 2">1288</strain>
    </source>
</reference>
<dbReference type="Pfam" id="PF03352">
    <property type="entry name" value="Adenine_glyco"/>
    <property type="match status" value="1"/>
</dbReference>
<sequence>MSNEIPFSRCSWAETNTTEREYHDNEWGVPVHDENKLFELLILEGKQAGLSWITILKKRETINEAFDFFDPKIIVKYDQDKIDELLSNTGIIRNKLKVNAVITNANAYLSLIDEYGSLDSFLWKYVNHEPIKNKWTKISDVPASTELSDLISKDLKKLGFKFVGSTTIYAYMQAIGMVNDHLVECYRHSMLN</sequence>
<dbReference type="GO" id="GO:0008725">
    <property type="term" value="F:DNA-3-methyladenine glycosylase activity"/>
    <property type="evidence" value="ECO:0007669"/>
    <property type="project" value="UniProtKB-EC"/>
</dbReference>
<dbReference type="RefSeq" id="WP_067209109.1">
    <property type="nucleotide sequence ID" value="NZ_CP014616.1"/>
</dbReference>
<dbReference type="SUPFAM" id="SSF48150">
    <property type="entry name" value="DNA-glycosylase"/>
    <property type="match status" value="1"/>
</dbReference>
<dbReference type="Proteomes" id="UP001549104">
    <property type="component" value="Unassembled WGS sequence"/>
</dbReference>